<dbReference type="SMART" id="SM00220">
    <property type="entry name" value="S_TKc"/>
    <property type="match status" value="1"/>
</dbReference>
<dbReference type="EC" id="2.7.11.1" evidence="9"/>
<evidence type="ECO:0000256" key="6">
    <source>
        <dbReference type="PROSITE-ProRule" id="PRU10141"/>
    </source>
</evidence>
<keyword evidence="10" id="KW-1185">Reference proteome</keyword>
<gene>
    <name evidence="9" type="primary">pknJ</name>
    <name evidence="9" type="ORF">Mrose_01519</name>
</gene>
<keyword evidence="2 9" id="KW-0808">Transferase</keyword>
<dbReference type="Proteomes" id="UP000265341">
    <property type="component" value="Unassembled WGS sequence"/>
</dbReference>
<comment type="caution">
    <text evidence="9">The sequence shown here is derived from an EMBL/GenBank/DDBJ whole genome shotgun (WGS) entry which is preliminary data.</text>
</comment>
<dbReference type="PROSITE" id="PS50011">
    <property type="entry name" value="PROTEIN_KINASE_DOM"/>
    <property type="match status" value="1"/>
</dbReference>
<dbReference type="EMBL" id="QWLA01000024">
    <property type="protein sequence ID" value="RIH86938.1"/>
    <property type="molecule type" value="Genomic_DNA"/>
</dbReference>
<evidence type="ECO:0000256" key="3">
    <source>
        <dbReference type="ARBA" id="ARBA00022741"/>
    </source>
</evidence>
<dbReference type="CDD" id="cd14014">
    <property type="entry name" value="STKc_PknB_like"/>
    <property type="match status" value="1"/>
</dbReference>
<dbReference type="Pfam" id="PF00069">
    <property type="entry name" value="Pkinase"/>
    <property type="match status" value="1"/>
</dbReference>
<dbReference type="PANTHER" id="PTHR24350">
    <property type="entry name" value="SERINE/THREONINE-PROTEIN KINASE IAL-RELATED"/>
    <property type="match status" value="1"/>
</dbReference>
<evidence type="ECO:0000256" key="4">
    <source>
        <dbReference type="ARBA" id="ARBA00022777"/>
    </source>
</evidence>
<dbReference type="OrthoDB" id="9762169at2"/>
<evidence type="ECO:0000256" key="7">
    <source>
        <dbReference type="SAM" id="MobiDB-lite"/>
    </source>
</evidence>
<organism evidence="9 10">
    <name type="scientific">Calidithermus roseus</name>
    <dbReference type="NCBI Taxonomy" id="1644118"/>
    <lineage>
        <taxon>Bacteria</taxon>
        <taxon>Thermotogati</taxon>
        <taxon>Deinococcota</taxon>
        <taxon>Deinococci</taxon>
        <taxon>Thermales</taxon>
        <taxon>Thermaceae</taxon>
        <taxon>Calidithermus</taxon>
    </lineage>
</organism>
<dbReference type="PROSITE" id="PS00107">
    <property type="entry name" value="PROTEIN_KINASE_ATP"/>
    <property type="match status" value="1"/>
</dbReference>
<dbReference type="InterPro" id="IPR008271">
    <property type="entry name" value="Ser/Thr_kinase_AS"/>
</dbReference>
<keyword evidence="3 6" id="KW-0547">Nucleotide-binding</keyword>
<keyword evidence="5 6" id="KW-0067">ATP-binding</keyword>
<feature type="domain" description="Protein kinase" evidence="8">
    <location>
        <begin position="18"/>
        <end position="267"/>
    </location>
</feature>
<accession>A0A399ESI4</accession>
<dbReference type="GO" id="GO:0005524">
    <property type="term" value="F:ATP binding"/>
    <property type="evidence" value="ECO:0007669"/>
    <property type="project" value="UniProtKB-UniRule"/>
</dbReference>
<dbReference type="SUPFAM" id="SSF56112">
    <property type="entry name" value="Protein kinase-like (PK-like)"/>
    <property type="match status" value="1"/>
</dbReference>
<dbReference type="InterPro" id="IPR011009">
    <property type="entry name" value="Kinase-like_dom_sf"/>
</dbReference>
<keyword evidence="1" id="KW-0723">Serine/threonine-protein kinase</keyword>
<evidence type="ECO:0000259" key="8">
    <source>
        <dbReference type="PROSITE" id="PS50011"/>
    </source>
</evidence>
<evidence type="ECO:0000256" key="5">
    <source>
        <dbReference type="ARBA" id="ARBA00022840"/>
    </source>
</evidence>
<evidence type="ECO:0000313" key="10">
    <source>
        <dbReference type="Proteomes" id="UP000265341"/>
    </source>
</evidence>
<proteinExistence type="predicted"/>
<dbReference type="Gene3D" id="3.30.200.20">
    <property type="entry name" value="Phosphorylase Kinase, domain 1"/>
    <property type="match status" value="1"/>
</dbReference>
<feature type="binding site" evidence="6">
    <location>
        <position position="46"/>
    </location>
    <ligand>
        <name>ATP</name>
        <dbReference type="ChEBI" id="CHEBI:30616"/>
    </ligand>
</feature>
<dbReference type="InterPro" id="IPR017441">
    <property type="entry name" value="Protein_kinase_ATP_BS"/>
</dbReference>
<keyword evidence="4 9" id="KW-0418">Kinase</keyword>
<evidence type="ECO:0000313" key="9">
    <source>
        <dbReference type="EMBL" id="RIH86938.1"/>
    </source>
</evidence>
<feature type="region of interest" description="Disordered" evidence="7">
    <location>
        <begin position="262"/>
        <end position="290"/>
    </location>
</feature>
<protein>
    <submittedName>
        <fullName evidence="9">Serine/threonine-protein kinase PknJ</fullName>
        <ecNumber evidence="9">2.7.11.1</ecNumber>
    </submittedName>
</protein>
<dbReference type="AlphaFoldDB" id="A0A399ESI4"/>
<dbReference type="InterPro" id="IPR030616">
    <property type="entry name" value="Aur-like"/>
</dbReference>
<dbReference type="PROSITE" id="PS00108">
    <property type="entry name" value="PROTEIN_KINASE_ST"/>
    <property type="match status" value="1"/>
</dbReference>
<dbReference type="GO" id="GO:0004674">
    <property type="term" value="F:protein serine/threonine kinase activity"/>
    <property type="evidence" value="ECO:0007669"/>
    <property type="project" value="UniProtKB-KW"/>
</dbReference>
<reference evidence="9 10" key="1">
    <citation type="submission" date="2018-08" db="EMBL/GenBank/DDBJ databases">
        <title>Meiothermus roseus NBRC 110900 genome sequencing project.</title>
        <authorList>
            <person name="Da Costa M.S."/>
            <person name="Albuquerque L."/>
            <person name="Raposo P."/>
            <person name="Froufe H.J.C."/>
            <person name="Barroso C.S."/>
            <person name="Egas C."/>
        </authorList>
    </citation>
    <scope>NUCLEOTIDE SEQUENCE [LARGE SCALE GENOMIC DNA]</scope>
    <source>
        <strain evidence="9 10">NBRC 110900</strain>
    </source>
</reference>
<dbReference type="InterPro" id="IPR000719">
    <property type="entry name" value="Prot_kinase_dom"/>
</dbReference>
<name>A0A399ESI4_9DEIN</name>
<evidence type="ECO:0000256" key="1">
    <source>
        <dbReference type="ARBA" id="ARBA00022527"/>
    </source>
</evidence>
<sequence>MPLRDENLDYSRLTRKDFRLEMLLGLGQTAQVYLAKAPNGVSVALKIPRREVRENRQMSERFAQEVSLSISLSHPYLVRGLAGRPTGDGAFLALEYFPEGSLEDRLHKEPLAFPDAVRSLQQIAQAVLFLHQRGVIHQDIKPANIYLKGPDFKLGDLGVAKSRSNPRPLERAGSPFYMAPELFAGEEATEASDAYSFGVLAYELLTGKRPFRAETLEDVTHAHLHLAPPPTSLPRRLDQALRNLLHKDPKQRLSIPQFLQVLSSPNEPPQPQTETKEKPKGLFGLFRRRS</sequence>
<evidence type="ECO:0000256" key="2">
    <source>
        <dbReference type="ARBA" id="ARBA00022679"/>
    </source>
</evidence>
<dbReference type="RefSeq" id="WP_119277057.1">
    <property type="nucleotide sequence ID" value="NZ_QWLA01000024.1"/>
</dbReference>
<dbReference type="Gene3D" id="1.10.510.10">
    <property type="entry name" value="Transferase(Phosphotransferase) domain 1"/>
    <property type="match status" value="1"/>
</dbReference>